<reference evidence="2 3" key="1">
    <citation type="submission" date="2016-10" db="EMBL/GenBank/DDBJ databases">
        <authorList>
            <person name="de Groot N.N."/>
        </authorList>
    </citation>
    <scope>NUCLEOTIDE SEQUENCE [LARGE SCALE GENOMIC DNA]</scope>
    <source>
        <strain evidence="2 3">DSM 23399</strain>
    </source>
</reference>
<sequence length="134" mass="14808">MFKIKLLLSIALLAVLVTTVNAQSIKPQKMDLPEMDLSSQVLGILNDTKGLDLNSDQKDKLSQDNSTFVDNLMKLNSSEASEEDKKAGFLKMKNNRSKLLTSLLGNDLFKKYSKQVLKSISPFKSKLGLAALAF</sequence>
<feature type="chain" id="PRO_5011640863" description="DUF3347 domain-containing protein" evidence="1">
    <location>
        <begin position="23"/>
        <end position="134"/>
    </location>
</feature>
<accession>A0A1I1AH15</accession>
<organism evidence="2 3">
    <name type="scientific">Algoriphagus aquimarinus</name>
    <dbReference type="NCBI Taxonomy" id="237018"/>
    <lineage>
        <taxon>Bacteria</taxon>
        <taxon>Pseudomonadati</taxon>
        <taxon>Bacteroidota</taxon>
        <taxon>Cytophagia</taxon>
        <taxon>Cytophagales</taxon>
        <taxon>Cyclobacteriaceae</taxon>
        <taxon>Algoriphagus</taxon>
    </lineage>
</organism>
<gene>
    <name evidence="2" type="ORF">SAMN04489723_108122</name>
</gene>
<evidence type="ECO:0000313" key="2">
    <source>
        <dbReference type="EMBL" id="SFB37237.1"/>
    </source>
</evidence>
<protein>
    <recommendedName>
        <fullName evidence="4">DUF3347 domain-containing protein</fullName>
    </recommendedName>
</protein>
<dbReference type="Proteomes" id="UP000198790">
    <property type="component" value="Unassembled WGS sequence"/>
</dbReference>
<name>A0A1I1AH15_9BACT</name>
<evidence type="ECO:0008006" key="4">
    <source>
        <dbReference type="Google" id="ProtNLM"/>
    </source>
</evidence>
<keyword evidence="1" id="KW-0732">Signal</keyword>
<evidence type="ECO:0000256" key="1">
    <source>
        <dbReference type="SAM" id="SignalP"/>
    </source>
</evidence>
<feature type="signal peptide" evidence="1">
    <location>
        <begin position="1"/>
        <end position="22"/>
    </location>
</feature>
<proteinExistence type="predicted"/>
<keyword evidence="3" id="KW-1185">Reference proteome</keyword>
<evidence type="ECO:0000313" key="3">
    <source>
        <dbReference type="Proteomes" id="UP000198790"/>
    </source>
</evidence>
<dbReference type="AlphaFoldDB" id="A0A1I1AH15"/>
<dbReference type="EMBL" id="FOKK01000008">
    <property type="protein sequence ID" value="SFB37237.1"/>
    <property type="molecule type" value="Genomic_DNA"/>
</dbReference>